<dbReference type="GO" id="GO:0006352">
    <property type="term" value="P:DNA-templated transcription initiation"/>
    <property type="evidence" value="ECO:0007669"/>
    <property type="project" value="InterPro"/>
</dbReference>
<dbReference type="EMBL" id="BSOH01000014">
    <property type="protein sequence ID" value="GLR17783.1"/>
    <property type="molecule type" value="Genomic_DNA"/>
</dbReference>
<keyword evidence="6" id="KW-0240">DNA-directed RNA polymerase</keyword>
<proteinExistence type="inferred from homology"/>
<dbReference type="InterPro" id="IPR013325">
    <property type="entry name" value="RNA_pol_sigma_r2"/>
</dbReference>
<dbReference type="PANTHER" id="PTHR43133">
    <property type="entry name" value="RNA POLYMERASE ECF-TYPE SIGMA FACTO"/>
    <property type="match status" value="1"/>
</dbReference>
<evidence type="ECO:0000256" key="4">
    <source>
        <dbReference type="ARBA" id="ARBA00023163"/>
    </source>
</evidence>
<sequence>MDIFEKHYNTLIFFGRNLGADKVLIEDCIQDLFLKFCENESLILGAHNPQAYLKSSLRRELLKKMDKKVTHLDASANVLEISVPSYEELLINQQSSLQESLSVKEALSQLSKSQKTIMTMRFYRSMSYEDIAAKLGITKRTVYNQVHDAMKKMKANFS</sequence>
<evidence type="ECO:0000259" key="5">
    <source>
        <dbReference type="Pfam" id="PF08281"/>
    </source>
</evidence>
<dbReference type="Gene3D" id="1.10.10.10">
    <property type="entry name" value="Winged helix-like DNA-binding domain superfamily/Winged helix DNA-binding domain"/>
    <property type="match status" value="1"/>
</dbReference>
<gene>
    <name evidence="6" type="ORF">GCM10007940_23980</name>
</gene>
<dbReference type="Pfam" id="PF08281">
    <property type="entry name" value="Sigma70_r4_2"/>
    <property type="match status" value="1"/>
</dbReference>
<dbReference type="Proteomes" id="UP001156666">
    <property type="component" value="Unassembled WGS sequence"/>
</dbReference>
<dbReference type="CDD" id="cd06171">
    <property type="entry name" value="Sigma70_r4"/>
    <property type="match status" value="1"/>
</dbReference>
<evidence type="ECO:0000256" key="1">
    <source>
        <dbReference type="ARBA" id="ARBA00010641"/>
    </source>
</evidence>
<comment type="caution">
    <text evidence="6">The sequence shown here is derived from an EMBL/GenBank/DDBJ whole genome shotgun (WGS) entry which is preliminary data.</text>
</comment>
<organism evidence="6 7">
    <name type="scientific">Portibacter lacus</name>
    <dbReference type="NCBI Taxonomy" id="1099794"/>
    <lineage>
        <taxon>Bacteria</taxon>
        <taxon>Pseudomonadati</taxon>
        <taxon>Bacteroidota</taxon>
        <taxon>Saprospiria</taxon>
        <taxon>Saprospirales</taxon>
        <taxon>Haliscomenobacteraceae</taxon>
        <taxon>Portibacter</taxon>
    </lineage>
</organism>
<dbReference type="SUPFAM" id="SSF88946">
    <property type="entry name" value="Sigma2 domain of RNA polymerase sigma factors"/>
    <property type="match status" value="1"/>
</dbReference>
<keyword evidence="4" id="KW-0804">Transcription</keyword>
<dbReference type="Gene3D" id="1.10.1740.10">
    <property type="match status" value="1"/>
</dbReference>
<keyword evidence="7" id="KW-1185">Reference proteome</keyword>
<reference evidence="6" key="2">
    <citation type="submission" date="2023-01" db="EMBL/GenBank/DDBJ databases">
        <title>Draft genome sequence of Portibacter lacus strain NBRC 108769.</title>
        <authorList>
            <person name="Sun Q."/>
            <person name="Mori K."/>
        </authorList>
    </citation>
    <scope>NUCLEOTIDE SEQUENCE</scope>
    <source>
        <strain evidence="6">NBRC 108769</strain>
    </source>
</reference>
<dbReference type="GO" id="GO:0016987">
    <property type="term" value="F:sigma factor activity"/>
    <property type="evidence" value="ECO:0007669"/>
    <property type="project" value="UniProtKB-KW"/>
</dbReference>
<name>A0AA37SN27_9BACT</name>
<dbReference type="InterPro" id="IPR013324">
    <property type="entry name" value="RNA_pol_sigma_r3/r4-like"/>
</dbReference>
<feature type="domain" description="RNA polymerase sigma factor 70 region 4 type 2" evidence="5">
    <location>
        <begin position="102"/>
        <end position="153"/>
    </location>
</feature>
<protein>
    <submittedName>
        <fullName evidence="6">DNA-directed RNA polymerase sigma-70 factor</fullName>
    </submittedName>
</protein>
<keyword evidence="3" id="KW-0731">Sigma factor</keyword>
<dbReference type="InterPro" id="IPR014284">
    <property type="entry name" value="RNA_pol_sigma-70_dom"/>
</dbReference>
<dbReference type="GO" id="GO:0000428">
    <property type="term" value="C:DNA-directed RNA polymerase complex"/>
    <property type="evidence" value="ECO:0007669"/>
    <property type="project" value="UniProtKB-KW"/>
</dbReference>
<evidence type="ECO:0000313" key="6">
    <source>
        <dbReference type="EMBL" id="GLR17783.1"/>
    </source>
</evidence>
<dbReference type="InterPro" id="IPR013249">
    <property type="entry name" value="RNA_pol_sigma70_r4_t2"/>
</dbReference>
<dbReference type="InterPro" id="IPR036388">
    <property type="entry name" value="WH-like_DNA-bd_sf"/>
</dbReference>
<dbReference type="SUPFAM" id="SSF88659">
    <property type="entry name" value="Sigma3 and sigma4 domains of RNA polymerase sigma factors"/>
    <property type="match status" value="1"/>
</dbReference>
<reference evidence="6" key="1">
    <citation type="journal article" date="2014" name="Int. J. Syst. Evol. Microbiol.">
        <title>Complete genome sequence of Corynebacterium casei LMG S-19264T (=DSM 44701T), isolated from a smear-ripened cheese.</title>
        <authorList>
            <consortium name="US DOE Joint Genome Institute (JGI-PGF)"/>
            <person name="Walter F."/>
            <person name="Albersmeier A."/>
            <person name="Kalinowski J."/>
            <person name="Ruckert C."/>
        </authorList>
    </citation>
    <scope>NUCLEOTIDE SEQUENCE</scope>
    <source>
        <strain evidence="6">NBRC 108769</strain>
    </source>
</reference>
<dbReference type="AlphaFoldDB" id="A0AA37SN27"/>
<evidence type="ECO:0000256" key="3">
    <source>
        <dbReference type="ARBA" id="ARBA00023082"/>
    </source>
</evidence>
<dbReference type="NCBIfam" id="TIGR02937">
    <property type="entry name" value="sigma70-ECF"/>
    <property type="match status" value="1"/>
</dbReference>
<dbReference type="GO" id="GO:0003677">
    <property type="term" value="F:DNA binding"/>
    <property type="evidence" value="ECO:0007669"/>
    <property type="project" value="InterPro"/>
</dbReference>
<keyword evidence="2" id="KW-0805">Transcription regulation</keyword>
<evidence type="ECO:0000313" key="7">
    <source>
        <dbReference type="Proteomes" id="UP001156666"/>
    </source>
</evidence>
<accession>A0AA37SN27</accession>
<dbReference type="PANTHER" id="PTHR43133:SF46">
    <property type="entry name" value="RNA POLYMERASE SIGMA-70 FACTOR ECF SUBFAMILY"/>
    <property type="match status" value="1"/>
</dbReference>
<evidence type="ECO:0000256" key="2">
    <source>
        <dbReference type="ARBA" id="ARBA00023015"/>
    </source>
</evidence>
<dbReference type="InterPro" id="IPR039425">
    <property type="entry name" value="RNA_pol_sigma-70-like"/>
</dbReference>
<comment type="similarity">
    <text evidence="1">Belongs to the sigma-70 factor family. ECF subfamily.</text>
</comment>